<feature type="transmembrane region" description="Helical" evidence="6">
    <location>
        <begin position="341"/>
        <end position="361"/>
    </location>
</feature>
<dbReference type="PANTHER" id="PTHR42718">
    <property type="entry name" value="MAJOR FACILITATOR SUPERFAMILY MULTIDRUG TRANSPORTER MFSC"/>
    <property type="match status" value="1"/>
</dbReference>
<dbReference type="Proteomes" id="UP000182725">
    <property type="component" value="Unassembled WGS sequence"/>
</dbReference>
<feature type="domain" description="Major facilitator superfamily (MFS) profile" evidence="7">
    <location>
        <begin position="18"/>
        <end position="467"/>
    </location>
</feature>
<sequence length="485" mass="49174">MSQISSTPSKKSPSPRAAVAVLAFVGIVASLMQTIVVPLIPQLPALLHTSATNTSWIITATLLAGAIVTPIAGRLGDIFGKRRVLVISLVLLVAGSIICALTSSLGMMLAGRILQGLAMGVIPLGISILRDELPREKVGSAVATISATMGVGGAIGLPISALIAQNADWHVLFWAAAGLAVLALLLVLVVLPESALRTPARFDGVGAAGLAAGLVALLLPITKGADWGWGSPLTLGLFAAAVVILVLWGIFELRVSAPLVDLRVSARPQVLFTNFASIAVGFAMYAMSLAFPQLLMAPTATGYGLGLSMVQAGLAMAPGGLVMMALSPVSARLSARRGPKVTLIAGAVVIGTGYVLAFFLTDAVWQVIAAGMIIGAGIGLAYAAMPALIMGAVPLKETGAANGLNSLMRAVGTSTSAAVMGVVLANMTMSIGPATVPTLAGFHTTFLIAILAAVVAVVLAALIPRKKNATEEAPSAPQVLVDAHH</sequence>
<protein>
    <submittedName>
        <fullName evidence="8">Major Facilitator Superfamily protein</fullName>
    </submittedName>
</protein>
<dbReference type="Pfam" id="PF07690">
    <property type="entry name" value="MFS_1"/>
    <property type="match status" value="1"/>
</dbReference>
<feature type="transmembrane region" description="Helical" evidence="6">
    <location>
        <begin position="367"/>
        <end position="395"/>
    </location>
</feature>
<feature type="transmembrane region" description="Helical" evidence="6">
    <location>
        <begin position="440"/>
        <end position="463"/>
    </location>
</feature>
<feature type="transmembrane region" description="Helical" evidence="6">
    <location>
        <begin position="109"/>
        <end position="129"/>
    </location>
</feature>
<dbReference type="AlphaFoldDB" id="A0A1H5M833"/>
<evidence type="ECO:0000313" key="9">
    <source>
        <dbReference type="Proteomes" id="UP000182725"/>
    </source>
</evidence>
<proteinExistence type="predicted"/>
<keyword evidence="2" id="KW-0813">Transport</keyword>
<feature type="transmembrane region" description="Helical" evidence="6">
    <location>
        <begin position="84"/>
        <end position="103"/>
    </location>
</feature>
<feature type="transmembrane region" description="Helical" evidence="6">
    <location>
        <begin position="53"/>
        <end position="72"/>
    </location>
</feature>
<keyword evidence="4 6" id="KW-1133">Transmembrane helix</keyword>
<feature type="transmembrane region" description="Helical" evidence="6">
    <location>
        <begin position="407"/>
        <end position="428"/>
    </location>
</feature>
<dbReference type="GO" id="GO:0005886">
    <property type="term" value="C:plasma membrane"/>
    <property type="evidence" value="ECO:0007669"/>
    <property type="project" value="UniProtKB-SubCell"/>
</dbReference>
<feature type="transmembrane region" description="Helical" evidence="6">
    <location>
        <begin position="202"/>
        <end position="221"/>
    </location>
</feature>
<evidence type="ECO:0000313" key="8">
    <source>
        <dbReference type="EMBL" id="SEE84947.1"/>
    </source>
</evidence>
<evidence type="ECO:0000256" key="1">
    <source>
        <dbReference type="ARBA" id="ARBA00004651"/>
    </source>
</evidence>
<dbReference type="InterPro" id="IPR036259">
    <property type="entry name" value="MFS_trans_sf"/>
</dbReference>
<feature type="transmembrane region" description="Helical" evidence="6">
    <location>
        <begin position="141"/>
        <end position="163"/>
    </location>
</feature>
<gene>
    <name evidence="8" type="ORF">SAMN04489740_2776</name>
</gene>
<reference evidence="8 9" key="1">
    <citation type="submission" date="2016-10" db="EMBL/GenBank/DDBJ databases">
        <authorList>
            <person name="de Groot N.N."/>
        </authorList>
    </citation>
    <scope>NUCLEOTIDE SEQUENCE [LARGE SCALE GENOMIC DNA]</scope>
    <source>
        <strain evidence="8 9">DSM 22274</strain>
    </source>
</reference>
<accession>A0A1H5M833</accession>
<dbReference type="PANTHER" id="PTHR42718:SF9">
    <property type="entry name" value="MAJOR FACILITATOR SUPERFAMILY MULTIDRUG TRANSPORTER MFSC"/>
    <property type="match status" value="1"/>
</dbReference>
<organism evidence="8 9">
    <name type="scientific">Arthrobacter alpinus</name>
    <dbReference type="NCBI Taxonomy" id="656366"/>
    <lineage>
        <taxon>Bacteria</taxon>
        <taxon>Bacillati</taxon>
        <taxon>Actinomycetota</taxon>
        <taxon>Actinomycetes</taxon>
        <taxon>Micrococcales</taxon>
        <taxon>Micrococcaceae</taxon>
        <taxon>Arthrobacter</taxon>
    </lineage>
</organism>
<dbReference type="SUPFAM" id="SSF103473">
    <property type="entry name" value="MFS general substrate transporter"/>
    <property type="match status" value="2"/>
</dbReference>
<evidence type="ECO:0000256" key="3">
    <source>
        <dbReference type="ARBA" id="ARBA00022692"/>
    </source>
</evidence>
<evidence type="ECO:0000259" key="7">
    <source>
        <dbReference type="PROSITE" id="PS50850"/>
    </source>
</evidence>
<evidence type="ECO:0000256" key="5">
    <source>
        <dbReference type="ARBA" id="ARBA00023136"/>
    </source>
</evidence>
<keyword evidence="5 6" id="KW-0472">Membrane</keyword>
<feature type="transmembrane region" description="Helical" evidence="6">
    <location>
        <begin position="303"/>
        <end position="329"/>
    </location>
</feature>
<comment type="subcellular location">
    <subcellularLocation>
        <location evidence="1">Cell membrane</location>
        <topology evidence="1">Multi-pass membrane protein</topology>
    </subcellularLocation>
</comment>
<feature type="transmembrane region" description="Helical" evidence="6">
    <location>
        <begin position="233"/>
        <end position="251"/>
    </location>
</feature>
<evidence type="ECO:0000256" key="4">
    <source>
        <dbReference type="ARBA" id="ARBA00022989"/>
    </source>
</evidence>
<feature type="transmembrane region" description="Helical" evidence="6">
    <location>
        <begin position="271"/>
        <end position="291"/>
    </location>
</feature>
<dbReference type="InterPro" id="IPR011701">
    <property type="entry name" value="MFS"/>
</dbReference>
<name>A0A1H5M833_9MICC</name>
<dbReference type="PROSITE" id="PS50850">
    <property type="entry name" value="MFS"/>
    <property type="match status" value="1"/>
</dbReference>
<feature type="transmembrane region" description="Helical" evidence="6">
    <location>
        <begin position="169"/>
        <end position="190"/>
    </location>
</feature>
<evidence type="ECO:0000256" key="6">
    <source>
        <dbReference type="SAM" id="Phobius"/>
    </source>
</evidence>
<dbReference type="Gene3D" id="1.20.1250.20">
    <property type="entry name" value="MFS general substrate transporter like domains"/>
    <property type="match status" value="2"/>
</dbReference>
<dbReference type="GO" id="GO:0022857">
    <property type="term" value="F:transmembrane transporter activity"/>
    <property type="evidence" value="ECO:0007669"/>
    <property type="project" value="InterPro"/>
</dbReference>
<evidence type="ECO:0000256" key="2">
    <source>
        <dbReference type="ARBA" id="ARBA00022448"/>
    </source>
</evidence>
<keyword evidence="3 6" id="KW-0812">Transmembrane</keyword>
<dbReference type="CDD" id="cd17504">
    <property type="entry name" value="MFS_MMR_MDR_like"/>
    <property type="match status" value="1"/>
</dbReference>
<dbReference type="EMBL" id="FNTV01000001">
    <property type="protein sequence ID" value="SEE84947.1"/>
    <property type="molecule type" value="Genomic_DNA"/>
</dbReference>
<dbReference type="InterPro" id="IPR020846">
    <property type="entry name" value="MFS_dom"/>
</dbReference>
<dbReference type="RefSeq" id="WP_244516904.1">
    <property type="nucleotide sequence ID" value="NZ_FNTV01000001.1"/>
</dbReference>
<feature type="transmembrane region" description="Helical" evidence="6">
    <location>
        <begin position="21"/>
        <end position="41"/>
    </location>
</feature>